<comment type="caution">
    <text evidence="1">The sequence shown here is derived from an EMBL/GenBank/DDBJ whole genome shotgun (WGS) entry which is preliminary data.</text>
</comment>
<keyword evidence="2" id="KW-1185">Reference proteome</keyword>
<proteinExistence type="predicted"/>
<evidence type="ECO:0000313" key="1">
    <source>
        <dbReference type="EMBL" id="KAH7860853.1"/>
    </source>
</evidence>
<protein>
    <submittedName>
        <fullName evidence="1">Uncharacterized protein</fullName>
    </submittedName>
</protein>
<dbReference type="Proteomes" id="UP000828048">
    <property type="component" value="Chromosome 4"/>
</dbReference>
<reference evidence="1 2" key="1">
    <citation type="journal article" date="2021" name="Hortic Res">
        <title>High-quality reference genome and annotation aids understanding of berry development for evergreen blueberry (Vaccinium darrowii).</title>
        <authorList>
            <person name="Yu J."/>
            <person name="Hulse-Kemp A.M."/>
            <person name="Babiker E."/>
            <person name="Staton M."/>
        </authorList>
    </citation>
    <scope>NUCLEOTIDE SEQUENCE [LARGE SCALE GENOMIC DNA]</scope>
    <source>
        <strain evidence="2">cv. NJ 8807/NJ 8810</strain>
        <tissue evidence="1">Young leaf</tissue>
    </source>
</reference>
<sequence>MDTENPIYSVGNGKPNFQSCFSGARLHIEILFFSESPSLTLKLLNLEKDTACFCLWEDQPIDASQKKWTTGASLLSYLWKHTMARLDCECSLNSSSGLSKCVELKDACVEGAMATADGSPLGGLVRVGIDCEQCFSNTSVGQLFFVLDLYAYFGSVGEKLAIIRKSSQMKRIRNELVSFAVKLLGLRFLEDPQQKK</sequence>
<organism evidence="1 2">
    <name type="scientific">Vaccinium darrowii</name>
    <dbReference type="NCBI Taxonomy" id="229202"/>
    <lineage>
        <taxon>Eukaryota</taxon>
        <taxon>Viridiplantae</taxon>
        <taxon>Streptophyta</taxon>
        <taxon>Embryophyta</taxon>
        <taxon>Tracheophyta</taxon>
        <taxon>Spermatophyta</taxon>
        <taxon>Magnoliopsida</taxon>
        <taxon>eudicotyledons</taxon>
        <taxon>Gunneridae</taxon>
        <taxon>Pentapetalae</taxon>
        <taxon>asterids</taxon>
        <taxon>Ericales</taxon>
        <taxon>Ericaceae</taxon>
        <taxon>Vaccinioideae</taxon>
        <taxon>Vaccinieae</taxon>
        <taxon>Vaccinium</taxon>
    </lineage>
</organism>
<name>A0ACB7Z688_9ERIC</name>
<evidence type="ECO:0000313" key="2">
    <source>
        <dbReference type="Proteomes" id="UP000828048"/>
    </source>
</evidence>
<gene>
    <name evidence="1" type="ORF">Vadar_018787</name>
</gene>
<accession>A0ACB7Z688</accession>
<dbReference type="EMBL" id="CM037154">
    <property type="protein sequence ID" value="KAH7860853.1"/>
    <property type="molecule type" value="Genomic_DNA"/>
</dbReference>